<dbReference type="AlphaFoldDB" id="A0AAJ0LVF7"/>
<dbReference type="EMBL" id="JAWDJX010000005">
    <property type="protein sequence ID" value="KAK3056651.1"/>
    <property type="molecule type" value="Genomic_DNA"/>
</dbReference>
<reference evidence="1" key="1">
    <citation type="submission" date="2023-04" db="EMBL/GenBank/DDBJ databases">
        <title>Black Yeasts Isolated from many extreme environments.</title>
        <authorList>
            <person name="Coleine C."/>
            <person name="Stajich J.E."/>
            <person name="Selbmann L."/>
        </authorList>
    </citation>
    <scope>NUCLEOTIDE SEQUENCE</scope>
    <source>
        <strain evidence="1">CCFEE 5312</strain>
    </source>
</reference>
<name>A0AAJ0LVF7_9PEZI</name>
<protein>
    <submittedName>
        <fullName evidence="1">Uncharacterized protein</fullName>
    </submittedName>
</protein>
<proteinExistence type="predicted"/>
<evidence type="ECO:0000313" key="1">
    <source>
        <dbReference type="EMBL" id="KAK3056651.1"/>
    </source>
</evidence>
<evidence type="ECO:0000313" key="2">
    <source>
        <dbReference type="Proteomes" id="UP001271007"/>
    </source>
</evidence>
<sequence length="145" mass="16021">MSYDSMPWYADLEKDAAEKARWAAKKDMNDKEKEAAPVAESLADAWKEHKLARAAISAAATELSTADESEASDDILRTAEKVIVACDLTAAATEKLAMLGGIPVAVAQQMLKTAARVRKKSEEICEDQRRSWKTCVEELLFWCVL</sequence>
<gene>
    <name evidence="1" type="ORF">LTR09_002444</name>
</gene>
<accession>A0AAJ0LVF7</accession>
<comment type="caution">
    <text evidence="1">The sequence shown here is derived from an EMBL/GenBank/DDBJ whole genome shotgun (WGS) entry which is preliminary data.</text>
</comment>
<organism evidence="1 2">
    <name type="scientific">Extremus antarcticus</name>
    <dbReference type="NCBI Taxonomy" id="702011"/>
    <lineage>
        <taxon>Eukaryota</taxon>
        <taxon>Fungi</taxon>
        <taxon>Dikarya</taxon>
        <taxon>Ascomycota</taxon>
        <taxon>Pezizomycotina</taxon>
        <taxon>Dothideomycetes</taxon>
        <taxon>Dothideomycetidae</taxon>
        <taxon>Mycosphaerellales</taxon>
        <taxon>Extremaceae</taxon>
        <taxon>Extremus</taxon>
    </lineage>
</organism>
<keyword evidence="2" id="KW-1185">Reference proteome</keyword>
<dbReference type="Proteomes" id="UP001271007">
    <property type="component" value="Unassembled WGS sequence"/>
</dbReference>